<dbReference type="OrthoDB" id="9809773at2"/>
<dbReference type="GO" id="GO:0008168">
    <property type="term" value="F:methyltransferase activity"/>
    <property type="evidence" value="ECO:0007669"/>
    <property type="project" value="UniProtKB-KW"/>
</dbReference>
<evidence type="ECO:0000256" key="1">
    <source>
        <dbReference type="ARBA" id="ARBA00004127"/>
    </source>
</evidence>
<keyword evidence="2 5" id="KW-0812">Transmembrane</keyword>
<evidence type="ECO:0000256" key="4">
    <source>
        <dbReference type="ARBA" id="ARBA00023136"/>
    </source>
</evidence>
<keyword evidence="4 5" id="KW-0472">Membrane</keyword>
<dbReference type="PANTHER" id="PTHR43847:SF1">
    <property type="entry name" value="BLL3993 PROTEIN"/>
    <property type="match status" value="1"/>
</dbReference>
<evidence type="ECO:0000313" key="6">
    <source>
        <dbReference type="EMBL" id="RAJ79983.1"/>
    </source>
</evidence>
<dbReference type="EMBL" id="QLMA01000005">
    <property type="protein sequence ID" value="RAJ79983.1"/>
    <property type="molecule type" value="Genomic_DNA"/>
</dbReference>
<feature type="transmembrane region" description="Helical" evidence="5">
    <location>
        <begin position="69"/>
        <end position="92"/>
    </location>
</feature>
<dbReference type="Pfam" id="PF04191">
    <property type="entry name" value="PEMT"/>
    <property type="match status" value="1"/>
</dbReference>
<reference evidence="6 7" key="1">
    <citation type="submission" date="2018-06" db="EMBL/GenBank/DDBJ databases">
        <title>Genomic Encyclopedia of Archaeal and Bacterial Type Strains, Phase II (KMG-II): from individual species to whole genera.</title>
        <authorList>
            <person name="Goeker M."/>
        </authorList>
    </citation>
    <scope>NUCLEOTIDE SEQUENCE [LARGE SCALE GENOMIC DNA]</scope>
    <source>
        <strain evidence="6 7">DSM 29821</strain>
    </source>
</reference>
<dbReference type="AlphaFoldDB" id="A0A327VXC3"/>
<evidence type="ECO:0000256" key="5">
    <source>
        <dbReference type="SAM" id="Phobius"/>
    </source>
</evidence>
<dbReference type="RefSeq" id="WP_111593015.1">
    <property type="nucleotide sequence ID" value="NZ_QLMA01000005.1"/>
</dbReference>
<comment type="caution">
    <text evidence="6">The sequence shown here is derived from an EMBL/GenBank/DDBJ whole genome shotgun (WGS) entry which is preliminary data.</text>
</comment>
<dbReference type="GO" id="GO:0012505">
    <property type="term" value="C:endomembrane system"/>
    <property type="evidence" value="ECO:0007669"/>
    <property type="project" value="UniProtKB-SubCell"/>
</dbReference>
<dbReference type="GO" id="GO:0032259">
    <property type="term" value="P:methylation"/>
    <property type="evidence" value="ECO:0007669"/>
    <property type="project" value="UniProtKB-KW"/>
</dbReference>
<name>A0A327VXC3_9BACT</name>
<feature type="transmembrane region" description="Helical" evidence="5">
    <location>
        <begin position="38"/>
        <end position="57"/>
    </location>
</feature>
<protein>
    <submittedName>
        <fullName evidence="6">Protein-S-isoprenylcysteine O-methyltransferase Ste14</fullName>
    </submittedName>
</protein>
<sequence>MHVLSIVIFVLWLASEILLNVLLRPGKADKQQQDKNSLNVIWLVIIASIIAASQLGYRTYAPIASSFFPVHYTGLALIVLGVILRFAAIRALGKFFTVTVTIREDHQLKTDGFYAYLRHPSYAASLLSFIGYGVSYNNWYSVAAVVIPVFIAFSYRISIEEKVLLTQFGDTYRAYMQRTKRLIPFIY</sequence>
<gene>
    <name evidence="6" type="ORF">CLV59_10589</name>
</gene>
<evidence type="ECO:0000313" key="7">
    <source>
        <dbReference type="Proteomes" id="UP000249819"/>
    </source>
</evidence>
<proteinExistence type="predicted"/>
<dbReference type="Gene3D" id="1.20.120.1630">
    <property type="match status" value="1"/>
</dbReference>
<accession>A0A327VXC3</accession>
<evidence type="ECO:0000256" key="2">
    <source>
        <dbReference type="ARBA" id="ARBA00022692"/>
    </source>
</evidence>
<feature type="transmembrane region" description="Helical" evidence="5">
    <location>
        <begin position="6"/>
        <end position="26"/>
    </location>
</feature>
<dbReference type="PANTHER" id="PTHR43847">
    <property type="entry name" value="BLL3993 PROTEIN"/>
    <property type="match status" value="1"/>
</dbReference>
<evidence type="ECO:0000256" key="3">
    <source>
        <dbReference type="ARBA" id="ARBA00022989"/>
    </source>
</evidence>
<keyword evidence="6" id="KW-0808">Transferase</keyword>
<keyword evidence="6" id="KW-0489">Methyltransferase</keyword>
<organism evidence="6 7">
    <name type="scientific">Chitinophaga dinghuensis</name>
    <dbReference type="NCBI Taxonomy" id="1539050"/>
    <lineage>
        <taxon>Bacteria</taxon>
        <taxon>Pseudomonadati</taxon>
        <taxon>Bacteroidota</taxon>
        <taxon>Chitinophagia</taxon>
        <taxon>Chitinophagales</taxon>
        <taxon>Chitinophagaceae</taxon>
        <taxon>Chitinophaga</taxon>
    </lineage>
</organism>
<dbReference type="InterPro" id="IPR052527">
    <property type="entry name" value="Metal_cation-efflux_comp"/>
</dbReference>
<comment type="subcellular location">
    <subcellularLocation>
        <location evidence="1">Endomembrane system</location>
        <topology evidence="1">Multi-pass membrane protein</topology>
    </subcellularLocation>
</comment>
<keyword evidence="7" id="KW-1185">Reference proteome</keyword>
<keyword evidence="3 5" id="KW-1133">Transmembrane helix</keyword>
<feature type="transmembrane region" description="Helical" evidence="5">
    <location>
        <begin position="139"/>
        <end position="157"/>
    </location>
</feature>
<dbReference type="InterPro" id="IPR007318">
    <property type="entry name" value="Phopholipid_MeTrfase"/>
</dbReference>
<dbReference type="Proteomes" id="UP000249819">
    <property type="component" value="Unassembled WGS sequence"/>
</dbReference>